<feature type="region of interest" description="Disordered" evidence="5">
    <location>
        <begin position="102"/>
        <end position="155"/>
    </location>
</feature>
<keyword evidence="2 4" id="KW-0863">Zinc-finger</keyword>
<dbReference type="SMART" id="SM00184">
    <property type="entry name" value="RING"/>
    <property type="match status" value="1"/>
</dbReference>
<dbReference type="Gene3D" id="3.30.40.10">
    <property type="entry name" value="Zinc/RING finger domain, C3HC4 (zinc finger)"/>
    <property type="match status" value="1"/>
</dbReference>
<feature type="region of interest" description="Disordered" evidence="5">
    <location>
        <begin position="218"/>
        <end position="241"/>
    </location>
</feature>
<dbReference type="Pfam" id="PF13639">
    <property type="entry name" value="zf-RING_2"/>
    <property type="match status" value="1"/>
</dbReference>
<feature type="region of interest" description="Disordered" evidence="5">
    <location>
        <begin position="167"/>
        <end position="186"/>
    </location>
</feature>
<dbReference type="Gramene" id="OE9A093863T6">
    <property type="protein sequence ID" value="OE9A093863C6"/>
    <property type="gene ID" value="OE9A093863"/>
</dbReference>
<feature type="compositionally biased region" description="Low complexity" evidence="5">
    <location>
        <begin position="636"/>
        <end position="661"/>
    </location>
</feature>
<feature type="compositionally biased region" description="Polar residues" evidence="5">
    <location>
        <begin position="380"/>
        <end position="391"/>
    </location>
</feature>
<comment type="caution">
    <text evidence="7">The sequence shown here is derived from an EMBL/GenBank/DDBJ whole genome shotgun (WGS) entry which is preliminary data.</text>
</comment>
<dbReference type="CDD" id="cd16454">
    <property type="entry name" value="RING-H2_PA-TM-RING"/>
    <property type="match status" value="1"/>
</dbReference>
<dbReference type="Proteomes" id="UP000594638">
    <property type="component" value="Unassembled WGS sequence"/>
</dbReference>
<evidence type="ECO:0000256" key="1">
    <source>
        <dbReference type="ARBA" id="ARBA00022723"/>
    </source>
</evidence>
<dbReference type="GO" id="GO:0008270">
    <property type="term" value="F:zinc ion binding"/>
    <property type="evidence" value="ECO:0007669"/>
    <property type="project" value="UniProtKB-KW"/>
</dbReference>
<feature type="compositionally biased region" description="Polar residues" evidence="5">
    <location>
        <begin position="222"/>
        <end position="237"/>
    </location>
</feature>
<feature type="region of interest" description="Disordered" evidence="5">
    <location>
        <begin position="527"/>
        <end position="559"/>
    </location>
</feature>
<evidence type="ECO:0000313" key="7">
    <source>
        <dbReference type="EMBL" id="CAA3009961.1"/>
    </source>
</evidence>
<evidence type="ECO:0000256" key="2">
    <source>
        <dbReference type="ARBA" id="ARBA00022771"/>
    </source>
</evidence>
<reference evidence="7 8" key="1">
    <citation type="submission" date="2019-12" db="EMBL/GenBank/DDBJ databases">
        <authorList>
            <person name="Alioto T."/>
            <person name="Alioto T."/>
            <person name="Gomez Garrido J."/>
        </authorList>
    </citation>
    <scope>NUCLEOTIDE SEQUENCE [LARGE SCALE GENOMIC DNA]</scope>
</reference>
<feature type="region of interest" description="Disordered" evidence="5">
    <location>
        <begin position="636"/>
        <end position="684"/>
    </location>
</feature>
<dbReference type="InterPro" id="IPR013083">
    <property type="entry name" value="Znf_RING/FYVE/PHD"/>
</dbReference>
<dbReference type="AlphaFoldDB" id="A0A8S0TUY7"/>
<sequence length="809" mass="88950">MTSQIGSSESHFTFACSLALSLVLDFKEFKEEKEIPLKVMDHVDGDHIVDVPDTPDRLANRTVNERSGVREEKNNLNMSCHSGKQEFFDEGTKNQPMLIDSRTKKLSSRPPNGNSSSGDTLRCSNHPDFIGGSTSSSRSTPIFRKGLADKNPSYESHDSIHILHVQNERPSGTSKSTSEDGCFVDPTKRNVPSTLLGKAFSGGAPRSSQVDDFRKGPGLGNVPSSNKMAKFSTTSGEASERKENMYKVGTSIDDGERVEFVGNIQNKPGQYGFPALDPNSSPRINRQKRLVRNGYISPHNIAKATQLAGKDDNGFVAVAHADSTSMASTGPPAWNDIKELVAEDHNSHSGKGKGVMNHPYSAKELNNKNKHLLSRNSLSINEKNMETTDNISSASKSTEKSSGWRSTHNRTRKMSLRSSDEEGFLSGEIDASHCARKHHENRLSRKEKGNSVAIDGDYHRHPDLVSSRPVPAQLVGETLSHPRPRMAKFNGHRSAANTLMKRQKQGSISISSCEGSTSANDDSEIVFLSSSGEPSNSRSNSSGVSHLQPIIEIDDSPELKSDAYGEDARARQLEADEMLARELQEQFYNEMPVLGVGEVDEHIALALQQEESGRTVSRGSNHALDPRDSLIANLHGQSHSRSSLNLSRRGSQARSSTSGRTTRFRGRFPGQPRTLSSPSRGRNSLFPASMDVDMRMHILETLEAFSDMGVDRSALQIHRDFNETDYEMLLALDDNNDQHGGASTHLINGLPESTVQNANFEEACAICLETPIIGDTIRHLPCLHKFHKDCIDLWLRRRTSCPVCKSSIT</sequence>
<feature type="compositionally biased region" description="Low complexity" evidence="5">
    <location>
        <begin position="506"/>
        <end position="518"/>
    </location>
</feature>
<keyword evidence="8" id="KW-1185">Reference proteome</keyword>
<dbReference type="EMBL" id="CACTIH010007329">
    <property type="protein sequence ID" value="CAA3009961.1"/>
    <property type="molecule type" value="Genomic_DNA"/>
</dbReference>
<proteinExistence type="predicted"/>
<accession>A0A8S0TUY7</accession>
<protein>
    <submittedName>
        <fullName evidence="7">E3 ubiquitin- ligase RLIM isoform X2</fullName>
    </submittedName>
</protein>
<dbReference type="GO" id="GO:0005634">
    <property type="term" value="C:nucleus"/>
    <property type="evidence" value="ECO:0007669"/>
    <property type="project" value="TreeGrafter"/>
</dbReference>
<gene>
    <name evidence="7" type="ORF">OLEA9_A093863</name>
</gene>
<dbReference type="InterPro" id="IPR051834">
    <property type="entry name" value="RING_finger_E3_ligase"/>
</dbReference>
<dbReference type="PROSITE" id="PS50089">
    <property type="entry name" value="ZF_RING_2"/>
    <property type="match status" value="1"/>
</dbReference>
<dbReference type="SUPFAM" id="SSF57850">
    <property type="entry name" value="RING/U-box"/>
    <property type="match status" value="1"/>
</dbReference>
<dbReference type="GO" id="GO:0061630">
    <property type="term" value="F:ubiquitin protein ligase activity"/>
    <property type="evidence" value="ECO:0007669"/>
    <property type="project" value="TreeGrafter"/>
</dbReference>
<evidence type="ECO:0000256" key="4">
    <source>
        <dbReference type="PROSITE-ProRule" id="PRU00175"/>
    </source>
</evidence>
<dbReference type="PANTHER" id="PTHR45931">
    <property type="entry name" value="SI:CH211-59O9.10"/>
    <property type="match status" value="1"/>
</dbReference>
<dbReference type="FunFam" id="3.30.40.10:FF:000594">
    <property type="entry name" value="RING/U-box superfamily protein"/>
    <property type="match status" value="1"/>
</dbReference>
<keyword evidence="7" id="KW-0436">Ligase</keyword>
<dbReference type="PANTHER" id="PTHR45931:SF25">
    <property type="entry name" value="E3 UBIQUITIN-PROTEIN LIGASE RLIM-LIKE ISOFORM X1"/>
    <property type="match status" value="1"/>
</dbReference>
<feature type="region of interest" description="Disordered" evidence="5">
    <location>
        <begin position="500"/>
        <end position="519"/>
    </location>
</feature>
<evidence type="ECO:0000256" key="3">
    <source>
        <dbReference type="ARBA" id="ARBA00022833"/>
    </source>
</evidence>
<feature type="region of interest" description="Disordered" evidence="5">
    <location>
        <begin position="435"/>
        <end position="466"/>
    </location>
</feature>
<feature type="compositionally biased region" description="Polar residues" evidence="5">
    <location>
        <begin position="673"/>
        <end position="682"/>
    </location>
</feature>
<dbReference type="InterPro" id="IPR011016">
    <property type="entry name" value="Znf_RING-CH"/>
</dbReference>
<feature type="region of interest" description="Disordered" evidence="5">
    <location>
        <begin position="380"/>
        <end position="423"/>
    </location>
</feature>
<dbReference type="GO" id="GO:0016874">
    <property type="term" value="F:ligase activity"/>
    <property type="evidence" value="ECO:0007669"/>
    <property type="project" value="UniProtKB-KW"/>
</dbReference>
<feature type="compositionally biased region" description="Low complexity" evidence="5">
    <location>
        <begin position="108"/>
        <end position="118"/>
    </location>
</feature>
<dbReference type="InterPro" id="IPR001841">
    <property type="entry name" value="Znf_RING"/>
</dbReference>
<feature type="compositionally biased region" description="Low complexity" evidence="5">
    <location>
        <begin position="529"/>
        <end position="545"/>
    </location>
</feature>
<name>A0A8S0TUY7_OLEEU</name>
<organism evidence="7 8">
    <name type="scientific">Olea europaea subsp. europaea</name>
    <dbReference type="NCBI Taxonomy" id="158383"/>
    <lineage>
        <taxon>Eukaryota</taxon>
        <taxon>Viridiplantae</taxon>
        <taxon>Streptophyta</taxon>
        <taxon>Embryophyta</taxon>
        <taxon>Tracheophyta</taxon>
        <taxon>Spermatophyta</taxon>
        <taxon>Magnoliopsida</taxon>
        <taxon>eudicotyledons</taxon>
        <taxon>Gunneridae</taxon>
        <taxon>Pentapetalae</taxon>
        <taxon>asterids</taxon>
        <taxon>lamiids</taxon>
        <taxon>Lamiales</taxon>
        <taxon>Oleaceae</taxon>
        <taxon>Oleeae</taxon>
        <taxon>Olea</taxon>
    </lineage>
</organism>
<dbReference type="GO" id="GO:0006511">
    <property type="term" value="P:ubiquitin-dependent protein catabolic process"/>
    <property type="evidence" value="ECO:0007669"/>
    <property type="project" value="TreeGrafter"/>
</dbReference>
<keyword evidence="1" id="KW-0479">Metal-binding</keyword>
<feature type="domain" description="RING-type" evidence="6">
    <location>
        <begin position="764"/>
        <end position="805"/>
    </location>
</feature>
<keyword evidence="3" id="KW-0862">Zinc</keyword>
<evidence type="ECO:0000313" key="8">
    <source>
        <dbReference type="Proteomes" id="UP000594638"/>
    </source>
</evidence>
<dbReference type="SMART" id="SM00744">
    <property type="entry name" value="RINGv"/>
    <property type="match status" value="1"/>
</dbReference>
<evidence type="ECO:0000259" key="6">
    <source>
        <dbReference type="PROSITE" id="PS50089"/>
    </source>
</evidence>
<dbReference type="OrthoDB" id="8062037at2759"/>
<evidence type="ECO:0000256" key="5">
    <source>
        <dbReference type="SAM" id="MobiDB-lite"/>
    </source>
</evidence>